<dbReference type="Proteomes" id="UP000033699">
    <property type="component" value="Unassembled WGS sequence"/>
</dbReference>
<dbReference type="Pfam" id="PF25848">
    <property type="entry name" value="Rodlin"/>
    <property type="match status" value="1"/>
</dbReference>
<dbReference type="EMBL" id="JZKH01000043">
    <property type="protein sequence ID" value="KJS60441.1"/>
    <property type="molecule type" value="Genomic_DNA"/>
</dbReference>
<feature type="signal peptide" evidence="2">
    <location>
        <begin position="1"/>
        <end position="25"/>
    </location>
</feature>
<evidence type="ECO:0000256" key="2">
    <source>
        <dbReference type="SAM" id="SignalP"/>
    </source>
</evidence>
<dbReference type="PATRIC" id="fig|359131.3.peg.5069"/>
<feature type="region of interest" description="Disordered" evidence="1">
    <location>
        <begin position="95"/>
        <end position="114"/>
    </location>
</feature>
<sequence>MIQKSFAAAGLAVAALAAAAAPASAIGDADGAAASIEGNGGTNFTGTVGNNSPNFHFLDNANVCLPEIHNIAVGVLGVAVPVEVPIANSGGKQYCTQGQGTQSHGDAGVSHLVG</sequence>
<evidence type="ECO:0000313" key="4">
    <source>
        <dbReference type="Proteomes" id="UP000033699"/>
    </source>
</evidence>
<name>A0A0F2TD59_STRR3</name>
<evidence type="ECO:0000313" key="3">
    <source>
        <dbReference type="EMBL" id="KJS60441.1"/>
    </source>
</evidence>
<organism evidence="3 4">
    <name type="scientific">Streptomyces rubellomurinus (strain ATCC 31215)</name>
    <dbReference type="NCBI Taxonomy" id="359131"/>
    <lineage>
        <taxon>Bacteria</taxon>
        <taxon>Bacillati</taxon>
        <taxon>Actinomycetota</taxon>
        <taxon>Actinomycetes</taxon>
        <taxon>Kitasatosporales</taxon>
        <taxon>Streptomycetaceae</taxon>
        <taxon>Streptomyces</taxon>
    </lineage>
</organism>
<comment type="caution">
    <text evidence="3">The sequence shown here is derived from an EMBL/GenBank/DDBJ whole genome shotgun (WGS) entry which is preliminary data.</text>
</comment>
<accession>A0A0F2TD59</accession>
<evidence type="ECO:0008006" key="5">
    <source>
        <dbReference type="Google" id="ProtNLM"/>
    </source>
</evidence>
<reference evidence="3 4" key="1">
    <citation type="submission" date="2015-02" db="EMBL/GenBank/DDBJ databases">
        <authorList>
            <person name="Ju K.-S."/>
            <person name="Doroghazi J.R."/>
            <person name="Metcalf W."/>
        </authorList>
    </citation>
    <scope>NUCLEOTIDE SEQUENCE [LARGE SCALE GENOMIC DNA]</scope>
    <source>
        <strain evidence="3 4">ATCC 31215</strain>
    </source>
</reference>
<protein>
    <recommendedName>
        <fullName evidence="5">Rodlet layer protein</fullName>
    </recommendedName>
</protein>
<feature type="chain" id="PRO_5002459377" description="Rodlet layer protein" evidence="2">
    <location>
        <begin position="26"/>
        <end position="114"/>
    </location>
</feature>
<dbReference type="InterPro" id="IPR047736">
    <property type="entry name" value="RdlA/B-like"/>
</dbReference>
<keyword evidence="4" id="KW-1185">Reference proteome</keyword>
<evidence type="ECO:0000256" key="1">
    <source>
        <dbReference type="SAM" id="MobiDB-lite"/>
    </source>
</evidence>
<dbReference type="AlphaFoldDB" id="A0A0F2TD59"/>
<feature type="compositionally biased region" description="Polar residues" evidence="1">
    <location>
        <begin position="95"/>
        <end position="104"/>
    </location>
</feature>
<gene>
    <name evidence="3" type="ORF">VM95_21070</name>
</gene>
<keyword evidence="2" id="KW-0732">Signal</keyword>
<dbReference type="RefSeq" id="WP_031063477.1">
    <property type="nucleotide sequence ID" value="NZ_JZKH01000043.1"/>
</dbReference>
<proteinExistence type="predicted"/>